<dbReference type="Pfam" id="PF03534">
    <property type="entry name" value="SpvB"/>
    <property type="match status" value="1"/>
</dbReference>
<evidence type="ECO:0000313" key="8">
    <source>
        <dbReference type="Proteomes" id="UP000014803"/>
    </source>
</evidence>
<evidence type="ECO:0000256" key="1">
    <source>
        <dbReference type="ARBA" id="ARBA00004613"/>
    </source>
</evidence>
<dbReference type="InterPro" id="IPR013517">
    <property type="entry name" value="FG-GAP"/>
</dbReference>
<dbReference type="OrthoDB" id="5475831at2"/>
<dbReference type="InterPro" id="IPR003284">
    <property type="entry name" value="Sal_SpvB"/>
</dbReference>
<evidence type="ECO:0000256" key="2">
    <source>
        <dbReference type="ARBA" id="ARBA00022525"/>
    </source>
</evidence>
<evidence type="ECO:0000256" key="6">
    <source>
        <dbReference type="SAM" id="SignalP"/>
    </source>
</evidence>
<dbReference type="eggNOG" id="COG3209">
    <property type="taxonomic scope" value="Bacteria"/>
</dbReference>
<gene>
    <name evidence="7" type="ORF">SCE1572_34635</name>
</gene>
<dbReference type="HOGENOM" id="CLU_000852_0_1_7"/>
<feature type="chain" id="PRO_5004526086" description="Insecticide toxin TcdB middle/N-terminal domain-containing protein" evidence="6">
    <location>
        <begin position="23"/>
        <end position="2127"/>
    </location>
</feature>
<feature type="compositionally biased region" description="Gly residues" evidence="5">
    <location>
        <begin position="1830"/>
        <end position="1849"/>
    </location>
</feature>
<keyword evidence="3 6" id="KW-0732">Signal</keyword>
<reference evidence="7 8" key="1">
    <citation type="journal article" date="2013" name="Sci. Rep.">
        <title>Extraordinary expansion of a Sorangium cellulosum genome from an alkaline milieu.</title>
        <authorList>
            <person name="Han K."/>
            <person name="Li Z.F."/>
            <person name="Peng R."/>
            <person name="Zhu L.P."/>
            <person name="Zhou T."/>
            <person name="Wang L.G."/>
            <person name="Li S.G."/>
            <person name="Zhang X.B."/>
            <person name="Hu W."/>
            <person name="Wu Z.H."/>
            <person name="Qin N."/>
            <person name="Li Y.Z."/>
        </authorList>
    </citation>
    <scope>NUCLEOTIDE SEQUENCE [LARGE SCALE GENOMIC DNA]</scope>
    <source>
        <strain evidence="7 8">So0157-2</strain>
    </source>
</reference>
<dbReference type="PANTHER" id="PTHR32305:SF15">
    <property type="entry name" value="PROTEIN RHSA-RELATED"/>
    <property type="match status" value="1"/>
</dbReference>
<keyword evidence="2" id="KW-0964">Secreted</keyword>
<dbReference type="InterPro" id="IPR022385">
    <property type="entry name" value="Rhs_assc_core"/>
</dbReference>
<feature type="signal peptide" evidence="6">
    <location>
        <begin position="1"/>
        <end position="22"/>
    </location>
</feature>
<dbReference type="GO" id="GO:0005576">
    <property type="term" value="C:extracellular region"/>
    <property type="evidence" value="ECO:0007669"/>
    <property type="project" value="UniProtKB-SubCell"/>
</dbReference>
<dbReference type="Proteomes" id="UP000014803">
    <property type="component" value="Chromosome"/>
</dbReference>
<dbReference type="PROSITE" id="PS51257">
    <property type="entry name" value="PROKAR_LIPOPROTEIN"/>
    <property type="match status" value="1"/>
</dbReference>
<dbReference type="Gene3D" id="2.180.10.10">
    <property type="entry name" value="RHS repeat-associated core"/>
    <property type="match status" value="2"/>
</dbReference>
<comment type="subcellular location">
    <subcellularLocation>
        <location evidence="1">Secreted</location>
    </subcellularLocation>
</comment>
<evidence type="ECO:0000256" key="5">
    <source>
        <dbReference type="SAM" id="MobiDB-lite"/>
    </source>
</evidence>
<dbReference type="KEGG" id="scu:SCE1572_34635"/>
<protein>
    <recommendedName>
        <fullName evidence="9">Insecticide toxin TcdB middle/N-terminal domain-containing protein</fullName>
    </recommendedName>
</protein>
<evidence type="ECO:0000256" key="4">
    <source>
        <dbReference type="ARBA" id="ARBA00023026"/>
    </source>
</evidence>
<evidence type="ECO:0000313" key="7">
    <source>
        <dbReference type="EMBL" id="AGP39173.1"/>
    </source>
</evidence>
<dbReference type="InterPro" id="IPR006530">
    <property type="entry name" value="YD"/>
</dbReference>
<dbReference type="PATRIC" id="fig|1254432.3.peg.7847"/>
<dbReference type="Pfam" id="PF13517">
    <property type="entry name" value="FG-GAP_3"/>
    <property type="match status" value="1"/>
</dbReference>
<dbReference type="InterPro" id="IPR031325">
    <property type="entry name" value="RHS_repeat"/>
</dbReference>
<dbReference type="GO" id="GO:0005737">
    <property type="term" value="C:cytoplasm"/>
    <property type="evidence" value="ECO:0007669"/>
    <property type="project" value="InterPro"/>
</dbReference>
<dbReference type="Pfam" id="PF05593">
    <property type="entry name" value="RHS_repeat"/>
    <property type="match status" value="1"/>
</dbReference>
<name>S4Y8I5_SORCE</name>
<keyword evidence="4" id="KW-0843">Virulence</keyword>
<evidence type="ECO:0000256" key="3">
    <source>
        <dbReference type="ARBA" id="ARBA00022729"/>
    </source>
</evidence>
<sequence>MKPFCAWAQLALLALLAMLSCAGDRVPQLDAVRQAFNQEAPPEPPAAFKPPETPIVAGADAGYLPGSGQVTPDGAYTYRLPIDVPPGRGIEPRLAITYSSRAGDGLLGVGFSLSGLSSILRCHKTIAVDGVVDGIDNDATDVFCLDGQRLVSVDGAYGADGTEYRTEEESFTRVISYGTPQPERFRAWLKDGRIRDYERVGPLDFRMTKEQDRYGNTVSYVYADFAGDEAKEDEAEHLIDRIEYLGHRIDFGYGMGRYGKATLYTAGVPRRRSRVLRWIEVHGPNPSAPGLLWRYDLAYEDGPEESADTARPRLVEVKRCGGLGGCFVARQFKWSSRYGDWFKEVPLDEHPWFTGAEHPLVLDVDGDGKDEVLLETADPAAPYLLLRSLPSGQPLGAKVALAGETGSSPAFEGATLKHAKAVDAGGDGRSELFTWNRRAEQFEMYAWTGSGLAPTGTAVPMSPDLGWTAAGVEPFHFADVDGDGLADLVKLLDNVVDGIYEPRFLVRRNLPSGDFDSVDETGIPVTADALEFASVALDVQGDGRAGLWLKGASEAYYRDDAGGFSAVEIPMAGDYTVFDAHMGDMNGDGLRDRVLLEHIAGGTTAVDLAWNSGKQFVEREEPFGYGAASYPGTLQVADVDADGRDDFIVVADDPPRIDVQRLLAAYSQTWDQGWRTTTVAAPSARITAVRRGDFDGDGLLDLMYLAERCSSATEGPTSACSSGTKVGSLRVLVQQSTVVDVVDEILDEGGTRREEIEYARQRTDTPGPAACAYPQVCHRRGIPVVRKHLVHPGMGALRSRYFSYEDPRSDLLGRGFLGFGKVRVWEPKIPRETVTTFDHGTRIGTRYPFAGRPATVTVATLLLENDSDGPTGQPSKAVARVERRTMQYEARALNGGATHAVFPRDWRSEAWEEEVAIDWRPDGGVHIAEIDGPAQAALRTRFGSTRFDDWGSVEREATETVGGTRTVVERGYEHRLEPWLLSLPAWEKVTSTTAGGTASTERRARFEFTGEGRIERVVVEPLDLPGSEPSVAAAVHYEYDAEGLLRRVTQTAPGVPARRIHVGYGGTPGHTAPSVIWNDLGHAQWFAVHAGYGVVMAEMDANGVQTSRVHDDLGRLVSRRSGGAGEQALSYEQRWDGVTVRASDGGGASGFVELDISGRPWRAGHVGHDGATVTSETTYDVFGRVIAQSRPARRVDEAPRTKQVYDSLGRLLRVVGPDGATTRYTHSFFETVASDPRGSRTKLVRDLDGRVVQSTSYLGDTKLSTEPDRFGHRLSWPLTTRYEYGPFDQIERVVDPEGNATVVEYDVRGRRTRIEDPDRGTTRFSYNGLGDLYQKVDGGEVTNYEHDVIGRIERFVDGDGETVYAWDTAAHGVGRLAATASPDGTTTSYDYDEHGRLESLTWRVDGEPFEVRTTYDAQGRVETVAYPEVPKAPRFTVKHTYDSRGYLERIADVTSDPGSAGAPLWTVNARNEDGALLEAEYGSGVMLTRWHDPVTGRLASVEQRIDGLVLSSLKYAYYSDGRVKHRFEPEGDRSESYVYDTLHRLCAWSVKAGGVEQETHYRYDRLGNLTRVLVDGEEREKNEYVDARPHAVSSNLDGSFYYDERGRLERDPEREIRYTSFDLPREITTAAGVTRFEYDAAGARVRKAGPAGTTVTVGGLYERRQGEDGTKHVFLVPGSDGLMVAQVVVEEGSAARRVQYLHQDAQGSVTLVTEADGSASKSAYAYYEPFGRRIEREGAPLGGLMAELRLGLTGHEHDDELGLINLKGRIYDPKLKRVLTPDPVVSAPLFGQSYNRYSYVQNDPMNLVDPTGYEPTGPDCTTCAPWTPPGEGGGGVTILSGGSGDGGDGNPYSRDGSADDRDDLGPPPPPQVVKSDVDGFQGAGAGSRQESLLVQLLNERARQDRLYHEALQRDTFRVTQWAMLGAGAALLVWSGGYALLAIEELSVFGGAVGMSSTQVAAANAASFALKAVPALLGEVWVLEGLSRNDPGRIADGLMMAASGGASFGEGLGAGPRAGGGARGAPTITSGSQVTEEMIRQAMRGAPLSSQQSGGVSLPLIQNYVDRLLARQIAPAIKVDGRIIVDGNHRYIAGRVFGREPAIQQWAGGRPGNVISWDEIPIDPKAWP</sequence>
<dbReference type="NCBIfam" id="TIGR01643">
    <property type="entry name" value="YD_repeat_2x"/>
    <property type="match status" value="2"/>
</dbReference>
<dbReference type="NCBIfam" id="TIGR03696">
    <property type="entry name" value="Rhs_assc_core"/>
    <property type="match status" value="1"/>
</dbReference>
<dbReference type="PANTHER" id="PTHR32305">
    <property type="match status" value="1"/>
</dbReference>
<dbReference type="RefSeq" id="WP_020738819.1">
    <property type="nucleotide sequence ID" value="NC_021658.1"/>
</dbReference>
<accession>S4Y8I5</accession>
<dbReference type="SUPFAM" id="SSF69318">
    <property type="entry name" value="Integrin alpha N-terminal domain"/>
    <property type="match status" value="1"/>
</dbReference>
<organism evidence="7 8">
    <name type="scientific">Sorangium cellulosum So0157-2</name>
    <dbReference type="NCBI Taxonomy" id="1254432"/>
    <lineage>
        <taxon>Bacteria</taxon>
        <taxon>Pseudomonadati</taxon>
        <taxon>Myxococcota</taxon>
        <taxon>Polyangia</taxon>
        <taxon>Polyangiales</taxon>
        <taxon>Polyangiaceae</taxon>
        <taxon>Sorangium</taxon>
    </lineage>
</organism>
<dbReference type="InterPro" id="IPR028994">
    <property type="entry name" value="Integrin_alpha_N"/>
</dbReference>
<feature type="region of interest" description="Disordered" evidence="5">
    <location>
        <begin position="1825"/>
        <end position="1886"/>
    </location>
</feature>
<dbReference type="InterPro" id="IPR050708">
    <property type="entry name" value="T6SS_VgrG/RHS"/>
</dbReference>
<dbReference type="EMBL" id="CP003969">
    <property type="protein sequence ID" value="AGP39173.1"/>
    <property type="molecule type" value="Genomic_DNA"/>
</dbReference>
<dbReference type="STRING" id="1254432.SCE1572_34635"/>
<evidence type="ECO:0008006" key="9">
    <source>
        <dbReference type="Google" id="ProtNLM"/>
    </source>
</evidence>
<proteinExistence type="predicted"/>
<dbReference type="Gene3D" id="2.130.10.130">
    <property type="entry name" value="Integrin alpha, N-terminal"/>
    <property type="match status" value="1"/>
</dbReference>